<accession>A0A2S8GAL9</accession>
<keyword evidence="4" id="KW-0804">Transcription</keyword>
<dbReference type="EMBL" id="PUIB01000029">
    <property type="protein sequence ID" value="PQO26818.1"/>
    <property type="molecule type" value="Genomic_DNA"/>
</dbReference>
<dbReference type="SUPFAM" id="SSF88946">
    <property type="entry name" value="Sigma2 domain of RNA polymerase sigma factors"/>
    <property type="match status" value="1"/>
</dbReference>
<reference evidence="9 10" key="1">
    <citation type="submission" date="2018-02" db="EMBL/GenBank/DDBJ databases">
        <title>Comparative genomes isolates from brazilian mangrove.</title>
        <authorList>
            <person name="Araujo J.E."/>
            <person name="Taketani R.G."/>
            <person name="Silva M.C.P."/>
            <person name="Loureco M.V."/>
            <person name="Andreote F.D."/>
        </authorList>
    </citation>
    <scope>NUCLEOTIDE SEQUENCE [LARGE SCALE GENOMIC DNA]</scope>
    <source>
        <strain evidence="7 10">NAP PRIS-MGV</strain>
        <strain evidence="8 9">Nap-Phe MGV</strain>
    </source>
</reference>
<evidence type="ECO:0000256" key="3">
    <source>
        <dbReference type="ARBA" id="ARBA00023082"/>
    </source>
</evidence>
<evidence type="ECO:0000313" key="8">
    <source>
        <dbReference type="EMBL" id="PQO41505.1"/>
    </source>
</evidence>
<keyword evidence="2" id="KW-0805">Transcription regulation</keyword>
<dbReference type="InterPro" id="IPR013324">
    <property type="entry name" value="RNA_pol_sigma_r3/r4-like"/>
</dbReference>
<evidence type="ECO:0000259" key="6">
    <source>
        <dbReference type="Pfam" id="PF08281"/>
    </source>
</evidence>
<dbReference type="PANTHER" id="PTHR43133">
    <property type="entry name" value="RNA POLYMERASE ECF-TYPE SIGMA FACTO"/>
    <property type="match status" value="1"/>
</dbReference>
<dbReference type="InterPro" id="IPR039425">
    <property type="entry name" value="RNA_pol_sigma-70-like"/>
</dbReference>
<proteinExistence type="inferred from homology"/>
<feature type="domain" description="RNA polymerase sigma-70 region 2" evidence="5">
    <location>
        <begin position="31"/>
        <end position="93"/>
    </location>
</feature>
<comment type="caution">
    <text evidence="8">The sequence shown here is derived from an EMBL/GenBank/DDBJ whole genome shotgun (WGS) entry which is preliminary data.</text>
</comment>
<evidence type="ECO:0000256" key="4">
    <source>
        <dbReference type="ARBA" id="ARBA00023163"/>
    </source>
</evidence>
<dbReference type="PANTHER" id="PTHR43133:SF51">
    <property type="entry name" value="RNA POLYMERASE SIGMA FACTOR"/>
    <property type="match status" value="1"/>
</dbReference>
<gene>
    <name evidence="8" type="ORF">C5Y93_30825</name>
    <name evidence="7" type="ORF">C5Y98_29025</name>
</gene>
<evidence type="ECO:0000256" key="2">
    <source>
        <dbReference type="ARBA" id="ARBA00023015"/>
    </source>
</evidence>
<protein>
    <submittedName>
        <fullName evidence="8">RNA polymerase subunit sigma</fullName>
    </submittedName>
</protein>
<dbReference type="Proteomes" id="UP000239388">
    <property type="component" value="Unassembled WGS sequence"/>
</dbReference>
<dbReference type="InterPro" id="IPR014284">
    <property type="entry name" value="RNA_pol_sigma-70_dom"/>
</dbReference>
<keyword evidence="3" id="KW-0731">Sigma factor</keyword>
<name>A0A2S8GAL9_9BACT</name>
<dbReference type="Gene3D" id="1.10.1740.10">
    <property type="match status" value="1"/>
</dbReference>
<dbReference type="SUPFAM" id="SSF88659">
    <property type="entry name" value="Sigma3 and sigma4 domains of RNA polymerase sigma factors"/>
    <property type="match status" value="1"/>
</dbReference>
<dbReference type="AlphaFoldDB" id="A0A2S8GAL9"/>
<dbReference type="InterPro" id="IPR007627">
    <property type="entry name" value="RNA_pol_sigma70_r2"/>
</dbReference>
<dbReference type="Pfam" id="PF08281">
    <property type="entry name" value="Sigma70_r4_2"/>
    <property type="match status" value="1"/>
</dbReference>
<dbReference type="GO" id="GO:0003677">
    <property type="term" value="F:DNA binding"/>
    <property type="evidence" value="ECO:0007669"/>
    <property type="project" value="InterPro"/>
</dbReference>
<organism evidence="8 9">
    <name type="scientific">Blastopirellula marina</name>
    <dbReference type="NCBI Taxonomy" id="124"/>
    <lineage>
        <taxon>Bacteria</taxon>
        <taxon>Pseudomonadati</taxon>
        <taxon>Planctomycetota</taxon>
        <taxon>Planctomycetia</taxon>
        <taxon>Pirellulales</taxon>
        <taxon>Pirellulaceae</taxon>
        <taxon>Blastopirellula</taxon>
    </lineage>
</organism>
<dbReference type="InterPro" id="IPR013325">
    <property type="entry name" value="RNA_pol_sigma_r2"/>
</dbReference>
<sequence>MTDFAHLDEKERMIALVTASQTGDRDAFGQLVEQFQGVVFAIALKRLRDYAEAQELSQDVFIQAMQKMDQLREPAAFPGWLRSITVRMAINRAVRRPPDIATEPDTLAATCVDRRTPLDMLMDGERAENLHEGLAQLRDLDRETLRAFYVEGQSLREMSDEFDAPIGTIKRRLHVARKRLAKEMEEQIAV</sequence>
<dbReference type="NCBIfam" id="TIGR02937">
    <property type="entry name" value="sigma70-ECF"/>
    <property type="match status" value="1"/>
</dbReference>
<dbReference type="Proteomes" id="UP000237819">
    <property type="component" value="Unassembled WGS sequence"/>
</dbReference>
<evidence type="ECO:0000313" key="10">
    <source>
        <dbReference type="Proteomes" id="UP000239388"/>
    </source>
</evidence>
<dbReference type="GO" id="GO:0006352">
    <property type="term" value="P:DNA-templated transcription initiation"/>
    <property type="evidence" value="ECO:0007669"/>
    <property type="project" value="InterPro"/>
</dbReference>
<dbReference type="EMBL" id="PUHZ01000026">
    <property type="protein sequence ID" value="PQO41505.1"/>
    <property type="molecule type" value="Genomic_DNA"/>
</dbReference>
<dbReference type="InterPro" id="IPR036388">
    <property type="entry name" value="WH-like_DNA-bd_sf"/>
</dbReference>
<comment type="similarity">
    <text evidence="1">Belongs to the sigma-70 factor family. ECF subfamily.</text>
</comment>
<evidence type="ECO:0000313" key="9">
    <source>
        <dbReference type="Proteomes" id="UP000237819"/>
    </source>
</evidence>
<dbReference type="OrthoDB" id="9795666at2"/>
<feature type="domain" description="RNA polymerase sigma factor 70 region 4 type 2" evidence="6">
    <location>
        <begin position="128"/>
        <end position="180"/>
    </location>
</feature>
<dbReference type="InterPro" id="IPR013249">
    <property type="entry name" value="RNA_pol_sigma70_r4_t2"/>
</dbReference>
<dbReference type="RefSeq" id="WP_105339329.1">
    <property type="nucleotide sequence ID" value="NZ_PUHZ01000026.1"/>
</dbReference>
<evidence type="ECO:0000313" key="7">
    <source>
        <dbReference type="EMBL" id="PQO26818.1"/>
    </source>
</evidence>
<dbReference type="GO" id="GO:0016987">
    <property type="term" value="F:sigma factor activity"/>
    <property type="evidence" value="ECO:0007669"/>
    <property type="project" value="UniProtKB-KW"/>
</dbReference>
<dbReference type="Pfam" id="PF04542">
    <property type="entry name" value="Sigma70_r2"/>
    <property type="match status" value="1"/>
</dbReference>
<evidence type="ECO:0000259" key="5">
    <source>
        <dbReference type="Pfam" id="PF04542"/>
    </source>
</evidence>
<evidence type="ECO:0000256" key="1">
    <source>
        <dbReference type="ARBA" id="ARBA00010641"/>
    </source>
</evidence>
<dbReference type="Gene3D" id="1.10.10.10">
    <property type="entry name" value="Winged helix-like DNA-binding domain superfamily/Winged helix DNA-binding domain"/>
    <property type="match status" value="1"/>
</dbReference>